<comment type="catalytic activity">
    <reaction evidence="3">
        <text>1,2,3-tri-(9Z-octadecenoyl)-glycerol(in) = 1,2,3-tri-(9Z-octadecenoyl)-glycerol(out)</text>
        <dbReference type="Rhea" id="RHEA:43352"/>
        <dbReference type="ChEBI" id="CHEBI:53753"/>
    </reaction>
</comment>
<dbReference type="GO" id="GO:0008203">
    <property type="term" value="P:cholesterol metabolic process"/>
    <property type="evidence" value="ECO:0007669"/>
    <property type="project" value="UniProtKB-UniRule"/>
</dbReference>
<dbReference type="PIRSF" id="PIRSF037185">
    <property type="entry name" value="Cholesteryl_ester_transf"/>
    <property type="match status" value="1"/>
</dbReference>
<dbReference type="GO" id="GO:0034375">
    <property type="term" value="P:high-density lipoprotein particle remodeling"/>
    <property type="evidence" value="ECO:0007669"/>
    <property type="project" value="UniProtKB-UniRule"/>
</dbReference>
<feature type="domain" description="Lipid-binding serum glycoprotein N-terminal" evidence="16">
    <location>
        <begin position="35"/>
        <end position="215"/>
    </location>
</feature>
<feature type="chain" id="PRO_5039967342" description="Cholesteryl ester transfer protein" evidence="15">
    <location>
        <begin position="21"/>
        <end position="448"/>
    </location>
</feature>
<keyword evidence="19" id="KW-1185">Reference proteome</keyword>
<reference evidence="18" key="2">
    <citation type="submission" date="2025-09" db="UniProtKB">
        <authorList>
            <consortium name="Ensembl"/>
        </authorList>
    </citation>
    <scope>IDENTIFICATION</scope>
</reference>
<evidence type="ECO:0000256" key="2">
    <source>
        <dbReference type="ARBA" id="ARBA00001140"/>
    </source>
</evidence>
<keyword evidence="15" id="KW-0732">Signal</keyword>
<dbReference type="GO" id="GO:0046470">
    <property type="term" value="P:phosphatidylcholine metabolic process"/>
    <property type="evidence" value="ECO:0007669"/>
    <property type="project" value="TreeGrafter"/>
</dbReference>
<comment type="function">
    <text evidence="14">Involved in the transfer of neutral lipids, including cholesteryl ester and triglyceride, among lipoprotein particles. Allows the net movement of cholesteryl ester from high density lipoproteins/HDL to triglyceride-rich very low density lipoproteins/VLDL, and the equimolar transport of triglyceride from VLDL to HDL. Regulates the reverse cholesterol transport, by which excess cholesterol is removed from peripheral tissues and returned to the liver for elimination.</text>
</comment>
<evidence type="ECO:0000259" key="16">
    <source>
        <dbReference type="SMART" id="SM00328"/>
    </source>
</evidence>
<dbReference type="GO" id="GO:0006641">
    <property type="term" value="P:triglyceride metabolic process"/>
    <property type="evidence" value="ECO:0007669"/>
    <property type="project" value="TreeGrafter"/>
</dbReference>
<dbReference type="AlphaFoldDB" id="A0A8C1DXY9"/>
<feature type="domain" description="Lipid-binding serum glycoprotein C-terminal" evidence="17">
    <location>
        <begin position="229"/>
        <end position="430"/>
    </location>
</feature>
<accession>A0A8C1DXY9</accession>
<evidence type="ECO:0000256" key="11">
    <source>
        <dbReference type="ARBA" id="ARBA00023166"/>
    </source>
</evidence>
<keyword evidence="13 15" id="KW-0753">Steroid metabolism</keyword>
<dbReference type="PANTHER" id="PTHR47616:SF1">
    <property type="entry name" value="CHOLESTERYL ESTER TRANSFER PROTEIN"/>
    <property type="match status" value="1"/>
</dbReference>
<dbReference type="GO" id="GO:0034364">
    <property type="term" value="C:high-density lipoprotein particle"/>
    <property type="evidence" value="ECO:0007669"/>
    <property type="project" value="UniProtKB-UniRule"/>
</dbReference>
<proteinExistence type="inferred from homology"/>
<dbReference type="GO" id="GO:0042632">
    <property type="term" value="P:cholesterol homeostasis"/>
    <property type="evidence" value="ECO:0007669"/>
    <property type="project" value="TreeGrafter"/>
</dbReference>
<dbReference type="InterPro" id="IPR017130">
    <property type="entry name" value="Cholesteryl_ester_transfer"/>
</dbReference>
<dbReference type="PANTHER" id="PTHR47616">
    <property type="entry name" value="CHOLESTERYL ESTER TRANSFER PROTEIN"/>
    <property type="match status" value="1"/>
</dbReference>
<comment type="catalytic activity">
    <reaction evidence="1">
        <text>cholesteryl (9Z-octadecenoate)(in) = cholesteryl (9Z-octadecenoate)(out)</text>
        <dbReference type="Rhea" id="RHEA:43348"/>
        <dbReference type="ChEBI" id="CHEBI:46898"/>
    </reaction>
</comment>
<dbReference type="GO" id="GO:0055091">
    <property type="term" value="P:phospholipid homeostasis"/>
    <property type="evidence" value="ECO:0007669"/>
    <property type="project" value="TreeGrafter"/>
</dbReference>
<dbReference type="GO" id="GO:0120020">
    <property type="term" value="F:cholesterol transfer activity"/>
    <property type="evidence" value="ECO:0007669"/>
    <property type="project" value="InterPro"/>
</dbReference>
<keyword evidence="11" id="KW-1207">Sterol metabolism</keyword>
<evidence type="ECO:0000256" key="4">
    <source>
        <dbReference type="ARBA" id="ARBA00007292"/>
    </source>
</evidence>
<evidence type="ECO:0000256" key="14">
    <source>
        <dbReference type="ARBA" id="ARBA00045611"/>
    </source>
</evidence>
<protein>
    <recommendedName>
        <fullName evidence="5 15">Cholesteryl ester transfer protein</fullName>
    </recommendedName>
</protein>
<dbReference type="Gene3D" id="3.15.10.10">
    <property type="entry name" value="Bactericidal permeability-increasing protein, domain 1"/>
    <property type="match status" value="2"/>
</dbReference>
<dbReference type="SMART" id="SM00328">
    <property type="entry name" value="BPI1"/>
    <property type="match status" value="1"/>
</dbReference>
<evidence type="ECO:0000256" key="8">
    <source>
        <dbReference type="ARBA" id="ARBA00022548"/>
    </source>
</evidence>
<dbReference type="SMART" id="SM00329">
    <property type="entry name" value="BPI2"/>
    <property type="match status" value="1"/>
</dbReference>
<dbReference type="GO" id="GO:0034197">
    <property type="term" value="P:triglyceride transport"/>
    <property type="evidence" value="ECO:0007669"/>
    <property type="project" value="UniProtKB-UniRule"/>
</dbReference>
<comment type="similarity">
    <text evidence="4 15">Belongs to the BPI/LBP/Plunc superfamily. BPI/LBP family.</text>
</comment>
<dbReference type="InterPro" id="IPR017943">
    <property type="entry name" value="Bactericidal_perm-incr_a/b_dom"/>
</dbReference>
<evidence type="ECO:0000256" key="1">
    <source>
        <dbReference type="ARBA" id="ARBA00000222"/>
    </source>
</evidence>
<organism evidence="18 19">
    <name type="scientific">Cyprinus carpio carpio</name>
    <dbReference type="NCBI Taxonomy" id="630221"/>
    <lineage>
        <taxon>Eukaryota</taxon>
        <taxon>Metazoa</taxon>
        <taxon>Chordata</taxon>
        <taxon>Craniata</taxon>
        <taxon>Vertebrata</taxon>
        <taxon>Euteleostomi</taxon>
        <taxon>Actinopterygii</taxon>
        <taxon>Neopterygii</taxon>
        <taxon>Teleostei</taxon>
        <taxon>Ostariophysi</taxon>
        <taxon>Cypriniformes</taxon>
        <taxon>Cyprinidae</taxon>
        <taxon>Cyprininae</taxon>
        <taxon>Cyprinus</taxon>
    </lineage>
</organism>
<name>A0A8C1DXY9_CYPCA</name>
<comment type="catalytic activity">
    <reaction evidence="2">
        <text>cholesteryl (9Z,12Z)-octadecadienoate(in) = cholesteryl (9Z,12Z)-octadecadienoate(out)</text>
        <dbReference type="Rhea" id="RHEA:43356"/>
        <dbReference type="ChEBI" id="CHEBI:41509"/>
    </reaction>
</comment>
<dbReference type="SUPFAM" id="SSF55394">
    <property type="entry name" value="Bactericidal permeability-increasing protein, BPI"/>
    <property type="match status" value="2"/>
</dbReference>
<evidence type="ECO:0000256" key="10">
    <source>
        <dbReference type="ARBA" id="ARBA00023098"/>
    </source>
</evidence>
<evidence type="ECO:0000256" key="15">
    <source>
        <dbReference type="PIRNR" id="PIRNR037185"/>
    </source>
</evidence>
<dbReference type="Gene3D" id="3.15.20.10">
    <property type="entry name" value="Bactericidal permeability-increasing protein, domain 2"/>
    <property type="match status" value="1"/>
</dbReference>
<dbReference type="GeneTree" id="ENSGT01100000263546"/>
<keyword evidence="6 15" id="KW-0813">Transport</keyword>
<dbReference type="InterPro" id="IPR017942">
    <property type="entry name" value="Lipid-bd_serum_glycop_N"/>
</dbReference>
<dbReference type="GO" id="GO:0031210">
    <property type="term" value="F:phosphatidylcholine binding"/>
    <property type="evidence" value="ECO:0007669"/>
    <property type="project" value="TreeGrafter"/>
</dbReference>
<evidence type="ECO:0000256" key="3">
    <source>
        <dbReference type="ARBA" id="ARBA00001417"/>
    </source>
</evidence>
<evidence type="ECO:0000259" key="17">
    <source>
        <dbReference type="SMART" id="SM00329"/>
    </source>
</evidence>
<dbReference type="InterPro" id="IPR001124">
    <property type="entry name" value="Lipid-bd_serum_glycop_C"/>
</dbReference>
<dbReference type="GO" id="GO:0034372">
    <property type="term" value="P:very-low-density lipoprotein particle remodeling"/>
    <property type="evidence" value="ECO:0007669"/>
    <property type="project" value="UniProtKB-UniRule"/>
</dbReference>
<dbReference type="GO" id="GO:0034374">
    <property type="term" value="P:low-density lipoprotein particle remodeling"/>
    <property type="evidence" value="ECO:0007669"/>
    <property type="project" value="TreeGrafter"/>
</dbReference>
<sequence>MERSAALLLVLALVNVSCCCLDPPAAYRFTGAVCRLTYPAAVVLNEKTTEVIQAAFQHAKYPSIEGQRSIGFGTVKYGFHNLEIHNLSIGKSEFELKENEGIGISISNVSAVFKGTINYGYGSWLLDLKQSVDFEVESQIDLVINPKLYCGKGKVAICKEINNVSNILADFIQEQAEQFLSDGDIGVDISVTSSPIIKSDYIESYHKGLVIYNNTKSDLSTSVFNPSQLPENRMLNFWISDGLLDPLMSAAHHDGRLIRNISGTELTDLFQTELSSARPEVLNKWLSSEGTMLKARSVSVPHLWTTTEGTSVRSVAGVELLLDSQDMPALYFETDVTVIVNASYAEKKLILKATAERISITKISTSEGPTETEENLRSYLQEAVEKMGIPKVISYLEPELTALMDEQGLNLFDLINPEVLPQDGYVIVQLDFGFPQHLLVEFLKRTLN</sequence>
<evidence type="ECO:0000256" key="7">
    <source>
        <dbReference type="ARBA" id="ARBA00022525"/>
    </source>
</evidence>
<evidence type="ECO:0000313" key="19">
    <source>
        <dbReference type="Proteomes" id="UP001108240"/>
    </source>
</evidence>
<feature type="signal peptide" evidence="15">
    <location>
        <begin position="1"/>
        <end position="20"/>
    </location>
</feature>
<dbReference type="GO" id="GO:0015485">
    <property type="term" value="F:cholesterol binding"/>
    <property type="evidence" value="ECO:0007669"/>
    <property type="project" value="TreeGrafter"/>
</dbReference>
<dbReference type="Ensembl" id="ENSCCRT00000074932.2">
    <property type="protein sequence ID" value="ENSCCRP00000069164.2"/>
    <property type="gene ID" value="ENSCCRG00000037266.2"/>
</dbReference>
<keyword evidence="8 15" id="KW-0153">Cholesterol metabolism</keyword>
<keyword evidence="9 15" id="KW-0445">Lipid transport</keyword>
<reference evidence="18" key="1">
    <citation type="submission" date="2025-08" db="UniProtKB">
        <authorList>
            <consortium name="Ensembl"/>
        </authorList>
    </citation>
    <scope>IDENTIFICATION</scope>
</reference>
<evidence type="ECO:0000256" key="5">
    <source>
        <dbReference type="ARBA" id="ARBA00022354"/>
    </source>
</evidence>
<dbReference type="Pfam" id="PF01273">
    <property type="entry name" value="LBP_BPI_CETP"/>
    <property type="match status" value="1"/>
</dbReference>
<keyword evidence="7 15" id="KW-0964">Secreted</keyword>
<dbReference type="GO" id="GO:0005548">
    <property type="term" value="F:phospholipid transporter activity"/>
    <property type="evidence" value="ECO:0007669"/>
    <property type="project" value="TreeGrafter"/>
</dbReference>
<evidence type="ECO:0000256" key="13">
    <source>
        <dbReference type="ARBA" id="ARBA00023221"/>
    </source>
</evidence>
<comment type="subcellular location">
    <subcellularLocation>
        <location evidence="15">Secreted</location>
    </subcellularLocation>
    <text evidence="15">Secreted in plasma.</text>
</comment>
<keyword evidence="12" id="KW-0325">Glycoprotein</keyword>
<evidence type="ECO:0000313" key="18">
    <source>
        <dbReference type="Ensembl" id="ENSCCRP00000069164.2"/>
    </source>
</evidence>
<dbReference type="GO" id="GO:0043691">
    <property type="term" value="P:reverse cholesterol transport"/>
    <property type="evidence" value="ECO:0007669"/>
    <property type="project" value="InterPro"/>
</dbReference>
<dbReference type="GO" id="GO:0070328">
    <property type="term" value="P:triglyceride homeostasis"/>
    <property type="evidence" value="ECO:0007669"/>
    <property type="project" value="TreeGrafter"/>
</dbReference>
<evidence type="ECO:0000256" key="6">
    <source>
        <dbReference type="ARBA" id="ARBA00022448"/>
    </source>
</evidence>
<evidence type="ECO:0000256" key="9">
    <source>
        <dbReference type="ARBA" id="ARBA00023055"/>
    </source>
</evidence>
<keyword evidence="10 15" id="KW-0443">Lipid metabolism</keyword>
<dbReference type="Proteomes" id="UP001108240">
    <property type="component" value="Unplaced"/>
</dbReference>
<evidence type="ECO:0000256" key="12">
    <source>
        <dbReference type="ARBA" id="ARBA00023180"/>
    </source>
</evidence>
<dbReference type="FunFam" id="3.15.20.10:FF:000002">
    <property type="entry name" value="Cholesteryl ester transfer protein"/>
    <property type="match status" value="1"/>
</dbReference>
<dbReference type="GO" id="GO:0017129">
    <property type="term" value="F:triglyceride binding"/>
    <property type="evidence" value="ECO:0007669"/>
    <property type="project" value="TreeGrafter"/>
</dbReference>